<dbReference type="Proteomes" id="UP001152795">
    <property type="component" value="Unassembled WGS sequence"/>
</dbReference>
<evidence type="ECO:0000313" key="2">
    <source>
        <dbReference type="Proteomes" id="UP001152795"/>
    </source>
</evidence>
<dbReference type="AlphaFoldDB" id="A0A6S7HQH7"/>
<accession>A0A6S7HQH7</accession>
<comment type="caution">
    <text evidence="1">The sequence shown here is derived from an EMBL/GenBank/DDBJ whole genome shotgun (WGS) entry which is preliminary data.</text>
</comment>
<protein>
    <submittedName>
        <fullName evidence="1">Uncharacterized protein</fullName>
    </submittedName>
</protein>
<gene>
    <name evidence="1" type="ORF">PACLA_8A016939</name>
</gene>
<proteinExistence type="predicted"/>
<reference evidence="1" key="1">
    <citation type="submission" date="2020-04" db="EMBL/GenBank/DDBJ databases">
        <authorList>
            <person name="Alioto T."/>
            <person name="Alioto T."/>
            <person name="Gomez Garrido J."/>
        </authorList>
    </citation>
    <scope>NUCLEOTIDE SEQUENCE</scope>
    <source>
        <strain evidence="1">A484AB</strain>
    </source>
</reference>
<sequence length="67" mass="7946">MPPKRKPSRIKWTESMINYLFECRTRAEETSRLNDTSNAERYGYMKIIKQLWDEKGYSSLGLTAQNL</sequence>
<name>A0A6S7HQH7_PARCT</name>
<organism evidence="1 2">
    <name type="scientific">Paramuricea clavata</name>
    <name type="common">Red gorgonian</name>
    <name type="synonym">Violescent sea-whip</name>
    <dbReference type="NCBI Taxonomy" id="317549"/>
    <lineage>
        <taxon>Eukaryota</taxon>
        <taxon>Metazoa</taxon>
        <taxon>Cnidaria</taxon>
        <taxon>Anthozoa</taxon>
        <taxon>Octocorallia</taxon>
        <taxon>Malacalcyonacea</taxon>
        <taxon>Plexauridae</taxon>
        <taxon>Paramuricea</taxon>
    </lineage>
</organism>
<dbReference type="EMBL" id="CACRXK020003018">
    <property type="protein sequence ID" value="CAB3997081.1"/>
    <property type="molecule type" value="Genomic_DNA"/>
</dbReference>
<keyword evidence="2" id="KW-1185">Reference proteome</keyword>
<evidence type="ECO:0000313" key="1">
    <source>
        <dbReference type="EMBL" id="CAB3997081.1"/>
    </source>
</evidence>